<dbReference type="SUPFAM" id="SSF53901">
    <property type="entry name" value="Thiolase-like"/>
    <property type="match status" value="2"/>
</dbReference>
<comment type="similarity">
    <text evidence="1 3">Belongs to the thiolase-like superfamily. Beta-ketoacyl-ACP synthases family.</text>
</comment>
<reference evidence="5 6" key="2">
    <citation type="submission" date="2019-05" db="EMBL/GenBank/DDBJ databases">
        <authorList>
            <person name="Suflita J.M."/>
            <person name="Marks C.R."/>
        </authorList>
    </citation>
    <scope>NUCLEOTIDE SEQUENCE [LARGE SCALE GENOMIC DNA]</scope>
    <source>
        <strain evidence="5 6">ALDC</strain>
    </source>
</reference>
<name>A0A4V1ERN7_9BACT</name>
<evidence type="ECO:0000256" key="2">
    <source>
        <dbReference type="ARBA" id="ARBA00022679"/>
    </source>
</evidence>
<keyword evidence="2 3" id="KW-0808">Transferase</keyword>
<sequence length="410" mass="43707">MSGKRRVVISSSGVISSLGDTPGRILESLKEGRVGFRRSSADPQVAVCPVEGFRPKSFLGPCKDSRYLHRGALFAAAAAMIAVRECGIAGEERSGAGLFVGVGPNLDIGGEFPSVAEGKLDRPDLQALWILRFLPNTAASVISKLAQIHGENLTVTTACAASLQAIGEGFRRIREGHLDLAFAGGGDSRLSPGGILAYKKAHALCVGAFPPDRAMRPFDADRAGFVPGEGGAFFLLEELEHARRRNAPILAEVCGYGSSLDGYSMTAPDREGKGARRAVQKALREARVAPSEIDVVFSHGTSTPLNDEVEARLIEELYPEGSPPIVALKSWIGHLASACGALELGIALHCMRDGYLPGIRNLRAPCNPRVRFLDLEVSLSCRTAIIQNFGFGGQNAALVIRRYEPHARGE</sequence>
<reference evidence="5 6" key="1">
    <citation type="submission" date="2019-05" db="EMBL/GenBank/DDBJ databases">
        <title>The Complete Genome Sequence of the n-alkane-degrading Desulfoglaeba alkanexedens ALDC reveals multiple alkylsuccinate synthase gene clusters.</title>
        <authorList>
            <person name="Callaghan A.V."/>
            <person name="Davidova I.A."/>
            <person name="Duncan K.E."/>
            <person name="Morris B."/>
            <person name="McInerney M.J."/>
        </authorList>
    </citation>
    <scope>NUCLEOTIDE SEQUENCE [LARGE SCALE GENOMIC DNA]</scope>
    <source>
        <strain evidence="5 6">ALDC</strain>
    </source>
</reference>
<evidence type="ECO:0000256" key="3">
    <source>
        <dbReference type="RuleBase" id="RU003694"/>
    </source>
</evidence>
<dbReference type="Gene3D" id="3.40.47.10">
    <property type="match status" value="1"/>
</dbReference>
<dbReference type="InterPro" id="IPR018201">
    <property type="entry name" value="Ketoacyl_synth_AS"/>
</dbReference>
<dbReference type="InterPro" id="IPR020841">
    <property type="entry name" value="PKS_Beta-ketoAc_synthase_dom"/>
</dbReference>
<dbReference type="PROSITE" id="PS00606">
    <property type="entry name" value="KS3_1"/>
    <property type="match status" value="1"/>
</dbReference>
<evidence type="ECO:0000313" key="5">
    <source>
        <dbReference type="EMBL" id="QCQ22281.1"/>
    </source>
</evidence>
<gene>
    <name evidence="5" type="ORF">FDQ92_08985</name>
</gene>
<dbReference type="RefSeq" id="WP_137424323.1">
    <property type="nucleotide sequence ID" value="NZ_CP040098.1"/>
</dbReference>
<dbReference type="GO" id="GO:0004315">
    <property type="term" value="F:3-oxoacyl-[acyl-carrier-protein] synthase activity"/>
    <property type="evidence" value="ECO:0007669"/>
    <property type="project" value="InterPro"/>
</dbReference>
<dbReference type="PROSITE" id="PS52004">
    <property type="entry name" value="KS3_2"/>
    <property type="match status" value="1"/>
</dbReference>
<dbReference type="PANTHER" id="PTHR11712:SF336">
    <property type="entry name" value="3-OXOACYL-[ACYL-CARRIER-PROTEIN] SYNTHASE, MITOCHONDRIAL"/>
    <property type="match status" value="1"/>
</dbReference>
<dbReference type="KEGG" id="dax:FDQ92_08985"/>
<feature type="domain" description="Ketosynthase family 3 (KS3)" evidence="4">
    <location>
        <begin position="1"/>
        <end position="402"/>
    </location>
</feature>
<dbReference type="EMBL" id="CP040098">
    <property type="protein sequence ID" value="QCQ22281.1"/>
    <property type="molecule type" value="Genomic_DNA"/>
</dbReference>
<protein>
    <submittedName>
        <fullName evidence="5">Beta-ketoacyl-[acyl-carrier-protein] synthase family protein</fullName>
    </submittedName>
</protein>
<organism evidence="5 6">
    <name type="scientific">Desulfoglaeba alkanexedens ALDC</name>
    <dbReference type="NCBI Taxonomy" id="980445"/>
    <lineage>
        <taxon>Bacteria</taxon>
        <taxon>Pseudomonadati</taxon>
        <taxon>Thermodesulfobacteriota</taxon>
        <taxon>Syntrophobacteria</taxon>
        <taxon>Syntrophobacterales</taxon>
        <taxon>Syntrophobacteraceae</taxon>
        <taxon>Desulfoglaeba</taxon>
    </lineage>
</organism>
<dbReference type="InterPro" id="IPR016039">
    <property type="entry name" value="Thiolase-like"/>
</dbReference>
<dbReference type="Pfam" id="PF02801">
    <property type="entry name" value="Ketoacyl-synt_C"/>
    <property type="match status" value="1"/>
</dbReference>
<proteinExistence type="inferred from homology"/>
<accession>A0A4V1ERN7</accession>
<evidence type="ECO:0000259" key="4">
    <source>
        <dbReference type="PROSITE" id="PS52004"/>
    </source>
</evidence>
<dbReference type="Pfam" id="PF00109">
    <property type="entry name" value="ketoacyl-synt"/>
    <property type="match status" value="1"/>
</dbReference>
<evidence type="ECO:0000256" key="1">
    <source>
        <dbReference type="ARBA" id="ARBA00008467"/>
    </source>
</evidence>
<dbReference type="PANTHER" id="PTHR11712">
    <property type="entry name" value="POLYKETIDE SYNTHASE-RELATED"/>
    <property type="match status" value="1"/>
</dbReference>
<dbReference type="Proteomes" id="UP000298602">
    <property type="component" value="Chromosome"/>
</dbReference>
<dbReference type="GO" id="GO:0005829">
    <property type="term" value="C:cytosol"/>
    <property type="evidence" value="ECO:0007669"/>
    <property type="project" value="TreeGrafter"/>
</dbReference>
<dbReference type="OrthoDB" id="9816204at2"/>
<dbReference type="InterPro" id="IPR014031">
    <property type="entry name" value="Ketoacyl_synth_C"/>
</dbReference>
<keyword evidence="6" id="KW-1185">Reference proteome</keyword>
<dbReference type="InterPro" id="IPR000794">
    <property type="entry name" value="Beta-ketoacyl_synthase"/>
</dbReference>
<dbReference type="InterPro" id="IPR014030">
    <property type="entry name" value="Ketoacyl_synth_N"/>
</dbReference>
<dbReference type="CDD" id="cd00834">
    <property type="entry name" value="KAS_I_II"/>
    <property type="match status" value="1"/>
</dbReference>
<evidence type="ECO:0000313" key="6">
    <source>
        <dbReference type="Proteomes" id="UP000298602"/>
    </source>
</evidence>
<dbReference type="AlphaFoldDB" id="A0A4V1ERN7"/>
<dbReference type="SMART" id="SM00825">
    <property type="entry name" value="PKS_KS"/>
    <property type="match status" value="1"/>
</dbReference>
<dbReference type="GO" id="GO:0006633">
    <property type="term" value="P:fatty acid biosynthetic process"/>
    <property type="evidence" value="ECO:0007669"/>
    <property type="project" value="InterPro"/>
</dbReference>